<dbReference type="EMBL" id="MN740319">
    <property type="protein sequence ID" value="QHT99969.1"/>
    <property type="molecule type" value="Genomic_DNA"/>
</dbReference>
<name>A0A6C0J542_9ZZZZ</name>
<protein>
    <submittedName>
        <fullName evidence="1">Uncharacterized protein</fullName>
    </submittedName>
</protein>
<accession>A0A6C0J542</accession>
<organism evidence="1">
    <name type="scientific">viral metagenome</name>
    <dbReference type="NCBI Taxonomy" id="1070528"/>
    <lineage>
        <taxon>unclassified sequences</taxon>
        <taxon>metagenomes</taxon>
        <taxon>organismal metagenomes</taxon>
    </lineage>
</organism>
<sequence length="129" mass="15026">MSNWQMIKVSNEKYVLRKYVVHPTLEHVYSMIAHPTHPGPLTYEEAKDALLTWAIFKVVEIYDGGDTSPSRYVIRNSFYYEKKYNKIAAHPLYTGYYSLKEARTILSDIGCISEAYFQSWSDRTLADDN</sequence>
<dbReference type="AlphaFoldDB" id="A0A6C0J542"/>
<proteinExistence type="predicted"/>
<reference evidence="1" key="1">
    <citation type="journal article" date="2020" name="Nature">
        <title>Giant virus diversity and host interactions through global metagenomics.</title>
        <authorList>
            <person name="Schulz F."/>
            <person name="Roux S."/>
            <person name="Paez-Espino D."/>
            <person name="Jungbluth S."/>
            <person name="Walsh D.A."/>
            <person name="Denef V.J."/>
            <person name="McMahon K.D."/>
            <person name="Konstantinidis K.T."/>
            <person name="Eloe-Fadrosh E.A."/>
            <person name="Kyrpides N.C."/>
            <person name="Woyke T."/>
        </authorList>
    </citation>
    <scope>NUCLEOTIDE SEQUENCE</scope>
    <source>
        <strain evidence="1">GVMAG-M-3300025778-1</strain>
    </source>
</reference>
<evidence type="ECO:0000313" key="1">
    <source>
        <dbReference type="EMBL" id="QHT99969.1"/>
    </source>
</evidence>